<reference evidence="2" key="1">
    <citation type="journal article" date="2005" name="Nature">
        <title>The map-based sequence of the rice genome.</title>
        <authorList>
            <consortium name="International rice genome sequencing project (IRGSP)"/>
            <person name="Matsumoto T."/>
            <person name="Wu J."/>
            <person name="Kanamori H."/>
            <person name="Katayose Y."/>
            <person name="Fujisawa M."/>
            <person name="Namiki N."/>
            <person name="Mizuno H."/>
            <person name="Yamamoto K."/>
            <person name="Antonio B.A."/>
            <person name="Baba T."/>
            <person name="Sakata K."/>
            <person name="Nagamura Y."/>
            <person name="Aoki H."/>
            <person name="Arikawa K."/>
            <person name="Arita K."/>
            <person name="Bito T."/>
            <person name="Chiden Y."/>
            <person name="Fujitsuka N."/>
            <person name="Fukunaka R."/>
            <person name="Hamada M."/>
            <person name="Harada C."/>
            <person name="Hayashi A."/>
            <person name="Hijishita S."/>
            <person name="Honda M."/>
            <person name="Hosokawa S."/>
            <person name="Ichikawa Y."/>
            <person name="Idonuma A."/>
            <person name="Iijima M."/>
            <person name="Ikeda M."/>
            <person name="Ikeno M."/>
            <person name="Ito K."/>
            <person name="Ito S."/>
            <person name="Ito T."/>
            <person name="Ito Y."/>
            <person name="Ito Y."/>
            <person name="Iwabuchi A."/>
            <person name="Kamiya K."/>
            <person name="Karasawa W."/>
            <person name="Kurita K."/>
            <person name="Katagiri S."/>
            <person name="Kikuta A."/>
            <person name="Kobayashi H."/>
            <person name="Kobayashi N."/>
            <person name="Machita K."/>
            <person name="Maehara T."/>
            <person name="Masukawa M."/>
            <person name="Mizubayashi T."/>
            <person name="Mukai Y."/>
            <person name="Nagasaki H."/>
            <person name="Nagata Y."/>
            <person name="Naito S."/>
            <person name="Nakashima M."/>
            <person name="Nakama Y."/>
            <person name="Nakamichi Y."/>
            <person name="Nakamura M."/>
            <person name="Meguro A."/>
            <person name="Negishi M."/>
            <person name="Ohta I."/>
            <person name="Ohta T."/>
            <person name="Okamoto M."/>
            <person name="Ono N."/>
            <person name="Saji S."/>
            <person name="Sakaguchi M."/>
            <person name="Sakai K."/>
            <person name="Shibata M."/>
            <person name="Shimokawa T."/>
            <person name="Song J."/>
            <person name="Takazaki Y."/>
            <person name="Terasawa K."/>
            <person name="Tsugane M."/>
            <person name="Tsuji K."/>
            <person name="Ueda S."/>
            <person name="Waki K."/>
            <person name="Yamagata H."/>
            <person name="Yamamoto M."/>
            <person name="Yamamoto S."/>
            <person name="Yamane H."/>
            <person name="Yoshiki S."/>
            <person name="Yoshihara R."/>
            <person name="Yukawa K."/>
            <person name="Zhong H."/>
            <person name="Yano M."/>
            <person name="Yuan Q."/>
            <person name="Ouyang S."/>
            <person name="Liu J."/>
            <person name="Jones K.M."/>
            <person name="Gansberger K."/>
            <person name="Moffat K."/>
            <person name="Hill J."/>
            <person name="Bera J."/>
            <person name="Fadrosh D."/>
            <person name="Jin S."/>
            <person name="Johri S."/>
            <person name="Kim M."/>
            <person name="Overton L."/>
            <person name="Reardon M."/>
            <person name="Tsitrin T."/>
            <person name="Vuong H."/>
            <person name="Weaver B."/>
            <person name="Ciecko A."/>
            <person name="Tallon L."/>
            <person name="Jackson J."/>
            <person name="Pai G."/>
            <person name="Aken S.V."/>
            <person name="Utterback T."/>
            <person name="Reidmuller S."/>
            <person name="Feldblyum T."/>
            <person name="Hsiao J."/>
            <person name="Zismann V."/>
            <person name="Iobst S."/>
            <person name="de Vazeille A.R."/>
            <person name="Buell C.R."/>
            <person name="Ying K."/>
            <person name="Li Y."/>
            <person name="Lu T."/>
            <person name="Huang Y."/>
            <person name="Zhao Q."/>
            <person name="Feng Q."/>
            <person name="Zhang L."/>
            <person name="Zhu J."/>
            <person name="Weng Q."/>
            <person name="Mu J."/>
            <person name="Lu Y."/>
            <person name="Fan D."/>
            <person name="Liu Y."/>
            <person name="Guan J."/>
            <person name="Zhang Y."/>
            <person name="Yu S."/>
            <person name="Liu X."/>
            <person name="Zhang Y."/>
            <person name="Hong G."/>
            <person name="Han B."/>
            <person name="Choisne N."/>
            <person name="Demange N."/>
            <person name="Orjeda G."/>
            <person name="Samain S."/>
            <person name="Cattolico L."/>
            <person name="Pelletier E."/>
            <person name="Couloux A."/>
            <person name="Segurens B."/>
            <person name="Wincker P."/>
            <person name="D'Hont A."/>
            <person name="Scarpelli C."/>
            <person name="Weissenbach J."/>
            <person name="Salanoubat M."/>
            <person name="Quetier F."/>
            <person name="Yu Y."/>
            <person name="Kim H.R."/>
            <person name="Rambo T."/>
            <person name="Currie J."/>
            <person name="Collura K."/>
            <person name="Luo M."/>
            <person name="Yang T."/>
            <person name="Ammiraju J.S.S."/>
            <person name="Engler F."/>
            <person name="Soderlund C."/>
            <person name="Wing R.A."/>
            <person name="Palmer L.E."/>
            <person name="de la Bastide M."/>
            <person name="Spiegel L."/>
            <person name="Nascimento L."/>
            <person name="Zutavern T."/>
            <person name="O'Shaughnessy A."/>
            <person name="Dike S."/>
            <person name="Dedhia N."/>
            <person name="Preston R."/>
            <person name="Balija V."/>
            <person name="McCombie W.R."/>
            <person name="Chow T."/>
            <person name="Chen H."/>
            <person name="Chung M."/>
            <person name="Chen C."/>
            <person name="Shaw J."/>
            <person name="Wu H."/>
            <person name="Hsiao K."/>
            <person name="Chao Y."/>
            <person name="Chu M."/>
            <person name="Cheng C."/>
            <person name="Hour A."/>
            <person name="Lee P."/>
            <person name="Lin S."/>
            <person name="Lin Y."/>
            <person name="Liou J."/>
            <person name="Liu S."/>
            <person name="Hsing Y."/>
            <person name="Raghuvanshi S."/>
            <person name="Mohanty A."/>
            <person name="Bharti A.K."/>
            <person name="Gaur A."/>
            <person name="Gupta V."/>
            <person name="Kumar D."/>
            <person name="Ravi V."/>
            <person name="Vij S."/>
            <person name="Kapur A."/>
            <person name="Khurana P."/>
            <person name="Khurana P."/>
            <person name="Khurana J.P."/>
            <person name="Tyagi A.K."/>
            <person name="Gaikwad K."/>
            <person name="Singh A."/>
            <person name="Dalal V."/>
            <person name="Srivastava S."/>
            <person name="Dixit A."/>
            <person name="Pal A.K."/>
            <person name="Ghazi I.A."/>
            <person name="Yadav M."/>
            <person name="Pandit A."/>
            <person name="Bhargava A."/>
            <person name="Sureshbabu K."/>
            <person name="Batra K."/>
            <person name="Sharma T.R."/>
            <person name="Mohapatra T."/>
            <person name="Singh N.K."/>
            <person name="Messing J."/>
            <person name="Nelson A.B."/>
            <person name="Fuks G."/>
            <person name="Kavchok S."/>
            <person name="Keizer G."/>
            <person name="Linton E."/>
            <person name="Llaca V."/>
            <person name="Song R."/>
            <person name="Tanyolac B."/>
            <person name="Young S."/>
            <person name="Ho-Il K."/>
            <person name="Hahn J.H."/>
            <person name="Sangsakoo G."/>
            <person name="Vanavichit A."/>
            <person name="de Mattos Luiz.A.T."/>
            <person name="Zimmer P.D."/>
            <person name="Malone G."/>
            <person name="Dellagostin O."/>
            <person name="de Oliveira A.C."/>
            <person name="Bevan M."/>
            <person name="Bancroft I."/>
            <person name="Minx P."/>
            <person name="Cordum H."/>
            <person name="Wilson R."/>
            <person name="Cheng Z."/>
            <person name="Jin W."/>
            <person name="Jiang J."/>
            <person name="Leong S.A."/>
            <person name="Iwama H."/>
            <person name="Gojobori T."/>
            <person name="Itoh T."/>
            <person name="Niimura Y."/>
            <person name="Fujii Y."/>
            <person name="Habara T."/>
            <person name="Sakai H."/>
            <person name="Sato Y."/>
            <person name="Wilson G."/>
            <person name="Kumar K."/>
            <person name="McCouch S."/>
            <person name="Juretic N."/>
            <person name="Hoen D."/>
            <person name="Wright S."/>
            <person name="Bruskiewich R."/>
            <person name="Bureau T."/>
            <person name="Miyao A."/>
            <person name="Hirochika H."/>
            <person name="Nishikawa T."/>
            <person name="Kadowaki K."/>
            <person name="Sugiura M."/>
            <person name="Burr B."/>
            <person name="Sasaki T."/>
        </authorList>
    </citation>
    <scope>NUCLEOTIDE SEQUENCE [LARGE SCALE GENOMIC DNA]</scope>
    <source>
        <strain evidence="2">cv. Nipponbare</strain>
    </source>
</reference>
<organism evidence="1 2">
    <name type="scientific">Oryza sativa subsp. japonica</name>
    <name type="common">Rice</name>
    <dbReference type="NCBI Taxonomy" id="39947"/>
    <lineage>
        <taxon>Eukaryota</taxon>
        <taxon>Viridiplantae</taxon>
        <taxon>Streptophyta</taxon>
        <taxon>Embryophyta</taxon>
        <taxon>Tracheophyta</taxon>
        <taxon>Spermatophyta</taxon>
        <taxon>Magnoliopsida</taxon>
        <taxon>Liliopsida</taxon>
        <taxon>Poales</taxon>
        <taxon>Poaceae</taxon>
        <taxon>BOP clade</taxon>
        <taxon>Oryzoideae</taxon>
        <taxon>Oryzeae</taxon>
        <taxon>Oryzinae</taxon>
        <taxon>Oryza</taxon>
        <taxon>Oryza sativa</taxon>
    </lineage>
</organism>
<evidence type="ECO:0000313" key="1">
    <source>
        <dbReference type="EMBL" id="BAD17430.1"/>
    </source>
</evidence>
<dbReference type="EMBL" id="AP005640">
    <property type="protein sequence ID" value="BAD17430.1"/>
    <property type="molecule type" value="Genomic_DNA"/>
</dbReference>
<gene>
    <name evidence="1" type="primary">OSJNBa0006O15.36</name>
</gene>
<name>Q6YY70_ORYSJ</name>
<accession>Q6YY70</accession>
<protein>
    <submittedName>
        <fullName evidence="1">Uncharacterized protein</fullName>
    </submittedName>
</protein>
<sequence>MDCHCRLHWPSSHHPGQRARHTVLSWWLSSPLWWTALNEPCAAAYRLRSARTWPPTVRPATTASPPAEGPQRAVRCHLPLPLRQRGGRCCCPLSA</sequence>
<reference evidence="2" key="2">
    <citation type="journal article" date="2008" name="Nucleic Acids Res.">
        <title>The rice annotation project database (RAP-DB): 2008 update.</title>
        <authorList>
            <consortium name="The rice annotation project (RAP)"/>
        </authorList>
    </citation>
    <scope>GENOME REANNOTATION</scope>
    <source>
        <strain evidence="2">cv. Nipponbare</strain>
    </source>
</reference>
<proteinExistence type="predicted"/>
<dbReference type="AlphaFoldDB" id="Q6YY70"/>
<dbReference type="Proteomes" id="UP000000763">
    <property type="component" value="Chromosome 2"/>
</dbReference>
<evidence type="ECO:0000313" key="2">
    <source>
        <dbReference type="Proteomes" id="UP000000763"/>
    </source>
</evidence>